<dbReference type="InterPro" id="IPR036866">
    <property type="entry name" value="RibonucZ/Hydroxyglut_hydro"/>
</dbReference>
<dbReference type="CDD" id="cd07724">
    <property type="entry name" value="POD-like_MBL-fold"/>
    <property type="match status" value="1"/>
</dbReference>
<dbReference type="GO" id="GO:0016787">
    <property type="term" value="F:hydrolase activity"/>
    <property type="evidence" value="ECO:0007669"/>
    <property type="project" value="UniProtKB-KW"/>
</dbReference>
<name>A0A2X2KUD1_SPHMU</name>
<evidence type="ECO:0000256" key="1">
    <source>
        <dbReference type="ARBA" id="ARBA00022723"/>
    </source>
</evidence>
<dbReference type="InterPro" id="IPR001763">
    <property type="entry name" value="Rhodanese-like_dom"/>
</dbReference>
<dbReference type="Gene3D" id="3.40.250.10">
    <property type="entry name" value="Rhodanese-like domain"/>
    <property type="match status" value="2"/>
</dbReference>
<dbReference type="InterPro" id="IPR001279">
    <property type="entry name" value="Metallo-B-lactamas"/>
</dbReference>
<dbReference type="SMART" id="SM00450">
    <property type="entry name" value="RHOD"/>
    <property type="match status" value="1"/>
</dbReference>
<sequence>MNRRSFIHRSAVFFTLASAGQGISCFGNTDHTGAGYSIKQFEDEGLAQFSYAILADKKIVLVDPARDPRPYYAYAKEQGAKIIAVVETHPHADFVSSHLEIHQEQKIPIYVSKLVRATYPHHTFDNGDRLKISDHIVLHAINTAGHSPDSISVLLKESGRDVAIFSGDAVLIGGVGRPDLREYSGEQATLREKLARQLYHTVHDVYVNLGDQLLLYPAHGAGSLCGNAIKGAKQSTIAAEKAHNFAFQQQSEEAFVKQILADRSPIPIYFPYNVELNRRGAKPLLASLSDISSVSAAAVPYESSTVLDTRAASKFRASHFPDAINIPERSKSESWVGTFIEPKDGFYLVVDTKEQGQLQLEKLAKIGYEQFVKGIVLYGDFAGQPSTAFDQTAFDRAQDHYFIVDVRTAEEAKAGPVFKGAHNIPLAELKQHIAELPVDKPIVVHCASGYRSAIASSLINESVPKAQVWDIGEHIKTYKQSVN</sequence>
<keyword evidence="3" id="KW-0378">Hydrolase</keyword>
<gene>
    <name evidence="3" type="primary">pksB</name>
    <name evidence="3" type="ORF">NCTC11343_02251</name>
</gene>
<dbReference type="GeneID" id="97181004"/>
<dbReference type="PANTHER" id="PTHR43084">
    <property type="entry name" value="PERSULFIDE DIOXYGENASE ETHE1"/>
    <property type="match status" value="1"/>
</dbReference>
<dbReference type="SUPFAM" id="SSF52821">
    <property type="entry name" value="Rhodanese/Cell cycle control phosphatase"/>
    <property type="match status" value="2"/>
</dbReference>
<feature type="domain" description="Rhodanese" evidence="2">
    <location>
        <begin position="300"/>
        <end position="327"/>
    </location>
</feature>
<dbReference type="Proteomes" id="UP000251241">
    <property type="component" value="Unassembled WGS sequence"/>
</dbReference>
<dbReference type="InterPro" id="IPR036873">
    <property type="entry name" value="Rhodanese-like_dom_sf"/>
</dbReference>
<evidence type="ECO:0000313" key="3">
    <source>
        <dbReference type="EMBL" id="SPZ85689.1"/>
    </source>
</evidence>
<dbReference type="InterPro" id="IPR051682">
    <property type="entry name" value="Mito_Persulfide_Diox"/>
</dbReference>
<dbReference type="EC" id="3.-.-.-" evidence="3"/>
<dbReference type="GO" id="GO:0070813">
    <property type="term" value="P:hydrogen sulfide metabolic process"/>
    <property type="evidence" value="ECO:0007669"/>
    <property type="project" value="TreeGrafter"/>
</dbReference>
<protein>
    <submittedName>
        <fullName evidence="3">Probable polyketide biosynthesis zinc-dependent hydrolase pksB</fullName>
        <ecNumber evidence="3">3.-.-.-</ecNumber>
    </submittedName>
</protein>
<dbReference type="GO" id="GO:0046872">
    <property type="term" value="F:metal ion binding"/>
    <property type="evidence" value="ECO:0007669"/>
    <property type="project" value="UniProtKB-KW"/>
</dbReference>
<feature type="domain" description="Rhodanese" evidence="2">
    <location>
        <begin position="397"/>
        <end position="455"/>
    </location>
</feature>
<reference evidence="3 4" key="1">
    <citation type="submission" date="2018-06" db="EMBL/GenBank/DDBJ databases">
        <authorList>
            <consortium name="Pathogen Informatics"/>
            <person name="Doyle S."/>
        </authorList>
    </citation>
    <scope>NUCLEOTIDE SEQUENCE [LARGE SCALE GENOMIC DNA]</scope>
    <source>
        <strain evidence="3 4">NCTC11343</strain>
    </source>
</reference>
<evidence type="ECO:0000259" key="2">
    <source>
        <dbReference type="PROSITE" id="PS50206"/>
    </source>
</evidence>
<proteinExistence type="predicted"/>
<dbReference type="SUPFAM" id="SSF56281">
    <property type="entry name" value="Metallo-hydrolase/oxidoreductase"/>
    <property type="match status" value="1"/>
</dbReference>
<dbReference type="Pfam" id="PF00581">
    <property type="entry name" value="Rhodanese"/>
    <property type="match status" value="1"/>
</dbReference>
<dbReference type="InterPro" id="IPR044528">
    <property type="entry name" value="POD-like_MBL-fold"/>
</dbReference>
<evidence type="ECO:0000313" key="4">
    <source>
        <dbReference type="Proteomes" id="UP000251241"/>
    </source>
</evidence>
<dbReference type="PANTHER" id="PTHR43084:SF1">
    <property type="entry name" value="PERSULFIDE DIOXYGENASE ETHE1, MITOCHONDRIAL"/>
    <property type="match status" value="1"/>
</dbReference>
<dbReference type="GO" id="GO:0006749">
    <property type="term" value="P:glutathione metabolic process"/>
    <property type="evidence" value="ECO:0007669"/>
    <property type="project" value="InterPro"/>
</dbReference>
<dbReference type="GO" id="GO:0050313">
    <property type="term" value="F:sulfur dioxygenase activity"/>
    <property type="evidence" value="ECO:0007669"/>
    <property type="project" value="InterPro"/>
</dbReference>
<dbReference type="AlphaFoldDB" id="A0A2X2KUD1"/>
<dbReference type="SMART" id="SM00849">
    <property type="entry name" value="Lactamase_B"/>
    <property type="match status" value="1"/>
</dbReference>
<dbReference type="Gene3D" id="3.60.15.10">
    <property type="entry name" value="Ribonuclease Z/Hydroxyacylglutathione hydrolase-like"/>
    <property type="match status" value="1"/>
</dbReference>
<dbReference type="EMBL" id="UAUU01000008">
    <property type="protein sequence ID" value="SPZ85689.1"/>
    <property type="molecule type" value="Genomic_DNA"/>
</dbReference>
<dbReference type="PROSITE" id="PS50206">
    <property type="entry name" value="RHODANESE_3"/>
    <property type="match status" value="2"/>
</dbReference>
<organism evidence="3 4">
    <name type="scientific">Sphingobacterium multivorum</name>
    <dbReference type="NCBI Taxonomy" id="28454"/>
    <lineage>
        <taxon>Bacteria</taxon>
        <taxon>Pseudomonadati</taxon>
        <taxon>Bacteroidota</taxon>
        <taxon>Sphingobacteriia</taxon>
        <taxon>Sphingobacteriales</taxon>
        <taxon>Sphingobacteriaceae</taxon>
        <taxon>Sphingobacterium</taxon>
    </lineage>
</organism>
<dbReference type="RefSeq" id="WP_112374641.1">
    <property type="nucleotide sequence ID" value="NZ_CP069793.1"/>
</dbReference>
<keyword evidence="1" id="KW-0479">Metal-binding</keyword>
<dbReference type="Pfam" id="PF00753">
    <property type="entry name" value="Lactamase_B"/>
    <property type="match status" value="1"/>
</dbReference>
<accession>A0A2X2KUD1</accession>